<reference evidence="1" key="1">
    <citation type="journal article" date="2016" name="Front. Microbiol.">
        <title>Genome Sequence of the Piezophilic, Mesophilic Sulfate-Reducing Bacterium Desulfovibrio indicus J2T.</title>
        <authorList>
            <person name="Cao J."/>
            <person name="Maignien L."/>
            <person name="Shao Z."/>
            <person name="Alain K."/>
            <person name="Jebbar M."/>
        </authorList>
    </citation>
    <scope>NUCLEOTIDE SEQUENCE</scope>
    <source>
        <strain evidence="1">JCM 32048</strain>
    </source>
</reference>
<dbReference type="EMBL" id="BPQJ01000025">
    <property type="protein sequence ID" value="GJD64420.1"/>
    <property type="molecule type" value="Genomic_DNA"/>
</dbReference>
<name>A0AA37M6D6_9HYPH</name>
<evidence type="ECO:0000313" key="1">
    <source>
        <dbReference type="EMBL" id="GJD64420.1"/>
    </source>
</evidence>
<dbReference type="AlphaFoldDB" id="A0AA37M6D6"/>
<protein>
    <submittedName>
        <fullName evidence="1">Uncharacterized protein</fullName>
    </submittedName>
</protein>
<dbReference type="Proteomes" id="UP001055286">
    <property type="component" value="Unassembled WGS sequence"/>
</dbReference>
<gene>
    <name evidence="1" type="ORF">MPEAHAMD_4602</name>
</gene>
<evidence type="ECO:0000313" key="2">
    <source>
        <dbReference type="Proteomes" id="UP001055286"/>
    </source>
</evidence>
<comment type="caution">
    <text evidence="1">The sequence shown here is derived from an EMBL/GenBank/DDBJ whole genome shotgun (WGS) entry which is preliminary data.</text>
</comment>
<accession>A0AA37M6D6</accession>
<proteinExistence type="predicted"/>
<organism evidence="1 2">
    <name type="scientific">Methylobacterium frigidaeris</name>
    <dbReference type="NCBI Taxonomy" id="2038277"/>
    <lineage>
        <taxon>Bacteria</taxon>
        <taxon>Pseudomonadati</taxon>
        <taxon>Pseudomonadota</taxon>
        <taxon>Alphaproteobacteria</taxon>
        <taxon>Hyphomicrobiales</taxon>
        <taxon>Methylobacteriaceae</taxon>
        <taxon>Methylobacterium</taxon>
    </lineage>
</organism>
<reference evidence="1" key="2">
    <citation type="submission" date="2021-08" db="EMBL/GenBank/DDBJ databases">
        <authorList>
            <person name="Tani A."/>
            <person name="Ola A."/>
            <person name="Ogura Y."/>
            <person name="Katsura K."/>
            <person name="Hayashi T."/>
        </authorList>
    </citation>
    <scope>NUCLEOTIDE SEQUENCE</scope>
    <source>
        <strain evidence="1">JCM 32048</strain>
    </source>
</reference>
<keyword evidence="2" id="KW-1185">Reference proteome</keyword>
<sequence>MKREHVKGTRESLSSNSAFDRWWSTYPRREGKIAARKAYDRIVGKGTATADELQAGAERYAEARGGQDPQFTKMPTTWLNGGCWADEPAPVRPGGLNGAGRSGGFSALAYVAERIADDE</sequence>